<keyword evidence="2" id="KW-1185">Reference proteome</keyword>
<evidence type="ECO:0000313" key="1">
    <source>
        <dbReference type="EMBL" id="RKO84427.1"/>
    </source>
</evidence>
<proteinExistence type="predicted"/>
<dbReference type="Proteomes" id="UP000269721">
    <property type="component" value="Unassembled WGS sequence"/>
</dbReference>
<evidence type="ECO:0000313" key="2">
    <source>
        <dbReference type="Proteomes" id="UP000269721"/>
    </source>
</evidence>
<sequence length="364" mass="40123">MHAKSKIGLFMQSNKHIRAFVKIHLCDCNYVSYKAIMVKAVLHLLKAAEPRAGPSSVLPYIPAPQHHPPDPSCGLRYTRLICSSIGLAAFNYPYLEPDTRLQSDPISYCHSCFFHMWLQRNCACGTGFVPSSRLSLCPTTQVEHQLEIQSRGSRDGPAATSDGQPTLAAARRWCREGNGAEVRGARPISPIPPHGVGIRHLAFLDTNALRAAWEHLFRFHDEDFLKKIKPQHFGPQMALPCVFSSSARSVNEVPPAPWKPTPYNIDFLHYVFVDRAAAHGTSTRGGTSTTGAFYSSAPVPAPRFETGDGTNTAVIYDLHGDGLKAADTRRGILKMDIFTKSIFQVTLLSMPQYRHNAGMPQAAC</sequence>
<protein>
    <submittedName>
        <fullName evidence="1">Uncharacterized protein</fullName>
    </submittedName>
</protein>
<organism evidence="1 2">
    <name type="scientific">Blyttiomyces helicus</name>
    <dbReference type="NCBI Taxonomy" id="388810"/>
    <lineage>
        <taxon>Eukaryota</taxon>
        <taxon>Fungi</taxon>
        <taxon>Fungi incertae sedis</taxon>
        <taxon>Chytridiomycota</taxon>
        <taxon>Chytridiomycota incertae sedis</taxon>
        <taxon>Chytridiomycetes</taxon>
        <taxon>Chytridiomycetes incertae sedis</taxon>
        <taxon>Blyttiomyces</taxon>
    </lineage>
</organism>
<name>A0A4V1IPW0_9FUNG</name>
<accession>A0A4V1IPW0</accession>
<gene>
    <name evidence="1" type="ORF">BDK51DRAFT_37277</name>
</gene>
<dbReference type="AlphaFoldDB" id="A0A4V1IPW0"/>
<reference evidence="2" key="1">
    <citation type="journal article" date="2018" name="Nat. Microbiol.">
        <title>Leveraging single-cell genomics to expand the fungal tree of life.</title>
        <authorList>
            <person name="Ahrendt S.R."/>
            <person name="Quandt C.A."/>
            <person name="Ciobanu D."/>
            <person name="Clum A."/>
            <person name="Salamov A."/>
            <person name="Andreopoulos B."/>
            <person name="Cheng J.F."/>
            <person name="Woyke T."/>
            <person name="Pelin A."/>
            <person name="Henrissat B."/>
            <person name="Reynolds N.K."/>
            <person name="Benny G.L."/>
            <person name="Smith M.E."/>
            <person name="James T.Y."/>
            <person name="Grigoriev I.V."/>
        </authorList>
    </citation>
    <scope>NUCLEOTIDE SEQUENCE [LARGE SCALE GENOMIC DNA]</scope>
</reference>
<dbReference type="EMBL" id="ML000113">
    <property type="protein sequence ID" value="RKO84427.1"/>
    <property type="molecule type" value="Genomic_DNA"/>
</dbReference>